<feature type="transmembrane region" description="Helical" evidence="13">
    <location>
        <begin position="191"/>
        <end position="213"/>
    </location>
</feature>
<feature type="region of interest" description="Disordered" evidence="14">
    <location>
        <begin position="1"/>
        <end position="29"/>
    </location>
</feature>
<feature type="region of interest" description="Disordered" evidence="14">
    <location>
        <begin position="357"/>
        <end position="379"/>
    </location>
</feature>
<dbReference type="FunFam" id="3.40.1690.10:FF:000001">
    <property type="entry name" value="Flagellar biosynthetic protein FlhB"/>
    <property type="match status" value="1"/>
</dbReference>
<evidence type="ECO:0000256" key="3">
    <source>
        <dbReference type="ARBA" id="ARBA00021622"/>
    </source>
</evidence>
<dbReference type="Gene3D" id="6.10.250.2080">
    <property type="match status" value="1"/>
</dbReference>
<evidence type="ECO:0000256" key="7">
    <source>
        <dbReference type="ARBA" id="ARBA00022795"/>
    </source>
</evidence>
<dbReference type="RefSeq" id="WP_304994297.1">
    <property type="nucleotide sequence ID" value="NZ_CP101717.1"/>
</dbReference>
<keyword evidence="15" id="KW-0969">Cilium</keyword>
<organism evidence="15">
    <name type="scientific">Salinispirillum sp. LH 10-3-1</name>
    <dbReference type="NCBI Taxonomy" id="2952525"/>
    <lineage>
        <taxon>Bacteria</taxon>
        <taxon>Pseudomonadati</taxon>
        <taxon>Pseudomonadota</taxon>
        <taxon>Gammaproteobacteria</taxon>
        <taxon>Oceanospirillales</taxon>
        <taxon>Saccharospirillaceae</taxon>
        <taxon>Salinispirillum</taxon>
    </lineage>
</organism>
<keyword evidence="7 13" id="KW-1005">Bacterial flagellum biogenesis</keyword>
<evidence type="ECO:0000256" key="5">
    <source>
        <dbReference type="ARBA" id="ARBA00022475"/>
    </source>
</evidence>
<dbReference type="Pfam" id="PF01312">
    <property type="entry name" value="Bac_export_2"/>
    <property type="match status" value="1"/>
</dbReference>
<evidence type="ECO:0000256" key="8">
    <source>
        <dbReference type="ARBA" id="ARBA00022927"/>
    </source>
</evidence>
<dbReference type="AlphaFoldDB" id="A0AB38YCC2"/>
<accession>A0AB38YCC2</accession>
<proteinExistence type="inferred from homology"/>
<evidence type="ECO:0000256" key="13">
    <source>
        <dbReference type="RuleBase" id="RU364091"/>
    </source>
</evidence>
<dbReference type="Gene3D" id="3.40.1690.10">
    <property type="entry name" value="secretion proteins EscU"/>
    <property type="match status" value="1"/>
</dbReference>
<keyword evidence="11 13" id="KW-1006">Bacterial flagellum protein export</keyword>
<keyword evidence="4 13" id="KW-0813">Transport</keyword>
<comment type="subcellular location">
    <subcellularLocation>
        <location evidence="1">Cell membrane</location>
        <topology evidence="1">Multi-pass membrane protein</topology>
    </subcellularLocation>
</comment>
<name>A0AB38YCC2_9GAMM</name>
<dbReference type="GO" id="GO:0009306">
    <property type="term" value="P:protein secretion"/>
    <property type="evidence" value="ECO:0007669"/>
    <property type="project" value="InterPro"/>
</dbReference>
<keyword evidence="5 13" id="KW-1003">Cell membrane</keyword>
<gene>
    <name evidence="13 15" type="primary">flhB</name>
    <name evidence="15" type="ORF">NFC81_09755</name>
</gene>
<evidence type="ECO:0000256" key="6">
    <source>
        <dbReference type="ARBA" id="ARBA00022692"/>
    </source>
</evidence>
<feature type="compositionally biased region" description="Basic and acidic residues" evidence="14">
    <location>
        <begin position="8"/>
        <end position="29"/>
    </location>
</feature>
<dbReference type="GO" id="GO:0044780">
    <property type="term" value="P:bacterial-type flagellum assembly"/>
    <property type="evidence" value="ECO:0007669"/>
    <property type="project" value="InterPro"/>
</dbReference>
<comment type="similarity">
    <text evidence="2 13">Belongs to the type III secretion exporter family.</text>
</comment>
<evidence type="ECO:0000256" key="1">
    <source>
        <dbReference type="ARBA" id="ARBA00004651"/>
    </source>
</evidence>
<keyword evidence="9 13" id="KW-1133">Transmembrane helix</keyword>
<dbReference type="InterPro" id="IPR006135">
    <property type="entry name" value="T3SS_substrate_exporter"/>
</dbReference>
<evidence type="ECO:0000256" key="10">
    <source>
        <dbReference type="ARBA" id="ARBA00023136"/>
    </source>
</evidence>
<evidence type="ECO:0000256" key="12">
    <source>
        <dbReference type="ARBA" id="ARBA00025078"/>
    </source>
</evidence>
<evidence type="ECO:0000256" key="4">
    <source>
        <dbReference type="ARBA" id="ARBA00022448"/>
    </source>
</evidence>
<evidence type="ECO:0000256" key="2">
    <source>
        <dbReference type="ARBA" id="ARBA00010690"/>
    </source>
</evidence>
<keyword evidence="8 13" id="KW-0653">Protein transport</keyword>
<dbReference type="InterPro" id="IPR029025">
    <property type="entry name" value="T3SS_substrate_exporter_C"/>
</dbReference>
<dbReference type="InterPro" id="IPR006136">
    <property type="entry name" value="FlhB"/>
</dbReference>
<keyword evidence="6 13" id="KW-0812">Transmembrane</keyword>
<protein>
    <recommendedName>
        <fullName evidence="3 13">Flagellar biosynthetic protein FlhB</fullName>
    </recommendedName>
</protein>
<dbReference type="GO" id="GO:0005886">
    <property type="term" value="C:plasma membrane"/>
    <property type="evidence" value="ECO:0007669"/>
    <property type="project" value="UniProtKB-SubCell"/>
</dbReference>
<dbReference type="PANTHER" id="PTHR30531:SF12">
    <property type="entry name" value="FLAGELLAR BIOSYNTHETIC PROTEIN FLHB"/>
    <property type="match status" value="1"/>
</dbReference>
<evidence type="ECO:0000256" key="9">
    <source>
        <dbReference type="ARBA" id="ARBA00022989"/>
    </source>
</evidence>
<keyword evidence="15" id="KW-0966">Cell projection</keyword>
<dbReference type="PRINTS" id="PR00950">
    <property type="entry name" value="TYPE3IMSPROT"/>
</dbReference>
<dbReference type="PANTHER" id="PTHR30531">
    <property type="entry name" value="FLAGELLAR BIOSYNTHETIC PROTEIN FLHB"/>
    <property type="match status" value="1"/>
</dbReference>
<evidence type="ECO:0000256" key="11">
    <source>
        <dbReference type="ARBA" id="ARBA00023225"/>
    </source>
</evidence>
<dbReference type="NCBIfam" id="TIGR00328">
    <property type="entry name" value="flhB"/>
    <property type="match status" value="1"/>
</dbReference>
<keyword evidence="15" id="KW-0282">Flagellum</keyword>
<feature type="transmembrane region" description="Helical" evidence="13">
    <location>
        <begin position="35"/>
        <end position="56"/>
    </location>
</feature>
<dbReference type="SUPFAM" id="SSF160544">
    <property type="entry name" value="EscU C-terminal domain-like"/>
    <property type="match status" value="1"/>
</dbReference>
<sequence length="379" mass="41976">MAEGQDSSQEKTEEPTPRKLEKAREDGQVARSKELATTVVLVAAAMSFIMFGPMVARQMLDIATFNFAFDVAVKGDTAYLFRHLGASFSAMGLVVWPFFAVMVLAAFAGPLGLGGWNFTTKALAPKGSRINPLAGIKRMFSLNSLVELLKGYAKVGLVASMAVLILWSQVDSLRAIAREPTRQAIVHSATILGWSFLLMALTTAIIAAIDIPFQIYSHTKKLKMTFQEVKDEYKNTEGKPEVKAKIRQLQRQMAEGRMMSDVPQADVIITNPEHYSVALKYDPNSMPAPLMLAKGVDEVAMKIREIARENSISIIEMPPLARALYHHTKVGDEIPAELYLAVAQVLAYVFQMNEAKKGRMPPPERKPKVEVPPEFRHDD</sequence>
<comment type="caution">
    <text evidence="13">Lacks conserved residue(s) required for the propagation of feature annotation.</text>
</comment>
<dbReference type="EMBL" id="CP101717">
    <property type="protein sequence ID" value="WLD57011.1"/>
    <property type="molecule type" value="Genomic_DNA"/>
</dbReference>
<reference evidence="15" key="1">
    <citation type="submission" date="2022-07" db="EMBL/GenBank/DDBJ databases">
        <title>Complete genome sequence of Salinispirillum sp. LH10-3-1 capable of multiple carbohydrate inversion isolated from a soda lake.</title>
        <authorList>
            <person name="Liu J."/>
            <person name="Zhai Y."/>
            <person name="Zhang H."/>
            <person name="Yang H."/>
            <person name="Qu J."/>
            <person name="Li J."/>
        </authorList>
    </citation>
    <scope>NUCLEOTIDE SEQUENCE</scope>
    <source>
        <strain evidence="15">LH 10-3-1</strain>
    </source>
</reference>
<feature type="transmembrane region" description="Helical" evidence="13">
    <location>
        <begin position="93"/>
        <end position="113"/>
    </location>
</feature>
<keyword evidence="10 13" id="KW-0472">Membrane</keyword>
<evidence type="ECO:0000256" key="14">
    <source>
        <dbReference type="SAM" id="MobiDB-lite"/>
    </source>
</evidence>
<comment type="function">
    <text evidence="12 13">Required for formation of the rod structure in the basal body of the flagellar apparatus. Together with FliI and FliH, may constitute the export apparatus of flagellin.</text>
</comment>
<evidence type="ECO:0000313" key="15">
    <source>
        <dbReference type="EMBL" id="WLD57011.1"/>
    </source>
</evidence>